<evidence type="ECO:0000256" key="1">
    <source>
        <dbReference type="SAM" id="MobiDB-lite"/>
    </source>
</evidence>
<keyword evidence="4" id="KW-1185">Reference proteome</keyword>
<keyword evidence="2" id="KW-0472">Membrane</keyword>
<dbReference type="EMBL" id="QRBI01000095">
    <property type="protein sequence ID" value="RMC19447.1"/>
    <property type="molecule type" value="Genomic_DNA"/>
</dbReference>
<feature type="region of interest" description="Disordered" evidence="1">
    <location>
        <begin position="1"/>
        <end position="21"/>
    </location>
</feature>
<evidence type="ECO:0000313" key="3">
    <source>
        <dbReference type="EMBL" id="RMC19447.1"/>
    </source>
</evidence>
<dbReference type="AlphaFoldDB" id="A0A3M0LK02"/>
<feature type="compositionally biased region" description="Basic and acidic residues" evidence="1">
    <location>
        <begin position="8"/>
        <end position="21"/>
    </location>
</feature>
<comment type="caution">
    <text evidence="3">The sequence shown here is derived from an EMBL/GenBank/DDBJ whole genome shotgun (WGS) entry which is preliminary data.</text>
</comment>
<protein>
    <submittedName>
        <fullName evidence="3">Uncharacterized protein</fullName>
    </submittedName>
</protein>
<sequence length="121" mass="12704">MGAGAPRRGREGGGWDRDEEAKSAGVGKVGLAFLLATGSFGSGLPVGALRLIYLLVGSVLLISLTLGDMGIYMTDFHRELLYLSGNVVPLICSPDWLSPMLPVGLFPPVQPTPLATIHESV</sequence>
<proteinExistence type="predicted"/>
<keyword evidence="2" id="KW-1133">Transmembrane helix</keyword>
<dbReference type="Proteomes" id="UP000269221">
    <property type="component" value="Unassembled WGS sequence"/>
</dbReference>
<gene>
    <name evidence="3" type="ORF">DUI87_04058</name>
</gene>
<accession>A0A3M0LK02</accession>
<evidence type="ECO:0000313" key="4">
    <source>
        <dbReference type="Proteomes" id="UP000269221"/>
    </source>
</evidence>
<name>A0A3M0LK02_HIRRU</name>
<organism evidence="3 4">
    <name type="scientific">Hirundo rustica rustica</name>
    <dbReference type="NCBI Taxonomy" id="333673"/>
    <lineage>
        <taxon>Eukaryota</taxon>
        <taxon>Metazoa</taxon>
        <taxon>Chordata</taxon>
        <taxon>Craniata</taxon>
        <taxon>Vertebrata</taxon>
        <taxon>Euteleostomi</taxon>
        <taxon>Archelosauria</taxon>
        <taxon>Archosauria</taxon>
        <taxon>Dinosauria</taxon>
        <taxon>Saurischia</taxon>
        <taxon>Theropoda</taxon>
        <taxon>Coelurosauria</taxon>
        <taxon>Aves</taxon>
        <taxon>Neognathae</taxon>
        <taxon>Neoaves</taxon>
        <taxon>Telluraves</taxon>
        <taxon>Australaves</taxon>
        <taxon>Passeriformes</taxon>
        <taxon>Sylvioidea</taxon>
        <taxon>Hirundinidae</taxon>
        <taxon>Hirundo</taxon>
    </lineage>
</organism>
<evidence type="ECO:0000256" key="2">
    <source>
        <dbReference type="SAM" id="Phobius"/>
    </source>
</evidence>
<reference evidence="3 4" key="1">
    <citation type="submission" date="2018-07" db="EMBL/GenBank/DDBJ databases">
        <title>A high quality draft genome assembly of the barn swallow (H. rustica rustica).</title>
        <authorList>
            <person name="Formenti G."/>
            <person name="Chiara M."/>
            <person name="Poveda L."/>
            <person name="Francoijs K.-J."/>
            <person name="Bonisoli-Alquati A."/>
            <person name="Canova L."/>
            <person name="Gianfranceschi L."/>
            <person name="Horner D.S."/>
            <person name="Saino N."/>
        </authorList>
    </citation>
    <scope>NUCLEOTIDE SEQUENCE [LARGE SCALE GENOMIC DNA]</scope>
    <source>
        <strain evidence="3">Chelidonia</strain>
        <tissue evidence="3">Blood</tissue>
    </source>
</reference>
<keyword evidence="2" id="KW-0812">Transmembrane</keyword>
<feature type="transmembrane region" description="Helical" evidence="2">
    <location>
        <begin position="51"/>
        <end position="72"/>
    </location>
</feature>